<dbReference type="Gene3D" id="2.40.320.10">
    <property type="entry name" value="Hypothetical Protein Pfu-838710-001"/>
    <property type="match status" value="1"/>
</dbReference>
<dbReference type="SMART" id="SM01118">
    <property type="entry name" value="CYTH"/>
    <property type="match status" value="1"/>
</dbReference>
<dbReference type="InterPro" id="IPR023577">
    <property type="entry name" value="CYTH_domain"/>
</dbReference>
<dbReference type="OrthoDB" id="9805588at2"/>
<dbReference type="PANTHER" id="PTHR40114">
    <property type="entry name" value="SLR0698 PROTEIN"/>
    <property type="match status" value="1"/>
</dbReference>
<gene>
    <name evidence="3" type="ORF">VW23_015445</name>
</gene>
<dbReference type="Proteomes" id="UP000095463">
    <property type="component" value="Unassembled WGS sequence"/>
</dbReference>
<comment type="caution">
    <text evidence="3">The sequence shown here is derived from an EMBL/GenBank/DDBJ whole genome shotgun (WGS) entry which is preliminary data.</text>
</comment>
<evidence type="ECO:0000259" key="2">
    <source>
        <dbReference type="PROSITE" id="PS51707"/>
    </source>
</evidence>
<dbReference type="SUPFAM" id="SSF55154">
    <property type="entry name" value="CYTH-like phosphatases"/>
    <property type="match status" value="1"/>
</dbReference>
<name>A0A1E5XSS5_9HYPH</name>
<keyword evidence="4" id="KW-1185">Reference proteome</keyword>
<organism evidence="3 4">
    <name type="scientific">Devosia insulae DS-56</name>
    <dbReference type="NCBI Taxonomy" id="1116389"/>
    <lineage>
        <taxon>Bacteria</taxon>
        <taxon>Pseudomonadati</taxon>
        <taxon>Pseudomonadota</taxon>
        <taxon>Alphaproteobacteria</taxon>
        <taxon>Hyphomicrobiales</taxon>
        <taxon>Devosiaceae</taxon>
        <taxon>Devosia</taxon>
    </lineage>
</organism>
<protein>
    <recommendedName>
        <fullName evidence="2">CYTH domain-containing protein</fullName>
    </recommendedName>
</protein>
<sequence>MAIEIERKYLLAGDGWRGLVTATQLLRQGYLTAGSGVTVRIRTVDDRVGYITIKSGGSALARAEFEYEVPIADARQMLGYVRGAQIEKRRHHLDLPGGDWVVDEFQGRHAGLLIAEVELESPTGKLDLPDWLGAEVTGDPQYYNSSLAMLVGGEI</sequence>
<dbReference type="CDD" id="cd07891">
    <property type="entry name" value="CYTH-like_CthTTM-like_1"/>
    <property type="match status" value="1"/>
</dbReference>
<feature type="domain" description="CYTH" evidence="2">
    <location>
        <begin position="2"/>
        <end position="149"/>
    </location>
</feature>
<evidence type="ECO:0000256" key="1">
    <source>
        <dbReference type="PIRSR" id="PIRSR016487-1"/>
    </source>
</evidence>
<dbReference type="PANTHER" id="PTHR40114:SF1">
    <property type="entry name" value="SLR0698 PROTEIN"/>
    <property type="match status" value="1"/>
</dbReference>
<evidence type="ECO:0000313" key="4">
    <source>
        <dbReference type="Proteomes" id="UP000095463"/>
    </source>
</evidence>
<dbReference type="InterPro" id="IPR012042">
    <property type="entry name" value="NeuTTM/CthTTM-like"/>
</dbReference>
<dbReference type="PIRSF" id="PIRSF016487">
    <property type="entry name" value="CYTH_UCP016487"/>
    <property type="match status" value="1"/>
</dbReference>
<reference evidence="3 4" key="1">
    <citation type="journal article" date="2015" name="Genome Announc.">
        <title>Genome Assemblies of Three Soil-Associated Devosia species: D. insulae, D. limi, and D. soli.</title>
        <authorList>
            <person name="Hassan Y.I."/>
            <person name="Lepp D."/>
            <person name="Zhou T."/>
        </authorList>
    </citation>
    <scope>NUCLEOTIDE SEQUENCE [LARGE SCALE GENOMIC DNA]</scope>
    <source>
        <strain evidence="3 4">DS-56</strain>
    </source>
</reference>
<accession>A0A1E5XSS5</accession>
<dbReference type="InterPro" id="IPR033469">
    <property type="entry name" value="CYTH-like_dom_sf"/>
</dbReference>
<dbReference type="EMBL" id="LAJE02000152">
    <property type="protein sequence ID" value="OEO31623.1"/>
    <property type="molecule type" value="Genomic_DNA"/>
</dbReference>
<proteinExistence type="predicted"/>
<dbReference type="Pfam" id="PF01928">
    <property type="entry name" value="CYTH"/>
    <property type="match status" value="1"/>
</dbReference>
<dbReference type="AlphaFoldDB" id="A0A1E5XSS5"/>
<dbReference type="PROSITE" id="PS51707">
    <property type="entry name" value="CYTH"/>
    <property type="match status" value="1"/>
</dbReference>
<evidence type="ECO:0000313" key="3">
    <source>
        <dbReference type="EMBL" id="OEO31623.1"/>
    </source>
</evidence>
<dbReference type="RefSeq" id="WP_069909218.1">
    <property type="nucleotide sequence ID" value="NZ_LAJE02000152.1"/>
</dbReference>
<feature type="active site" description="Proton acceptor" evidence="1">
    <location>
        <position position="30"/>
    </location>
</feature>